<proteinExistence type="inferred from homology"/>
<evidence type="ECO:0000259" key="2">
    <source>
        <dbReference type="Pfam" id="PF05603"/>
    </source>
</evidence>
<reference evidence="4" key="2">
    <citation type="submission" date="2014-06" db="EMBL/GenBank/DDBJ databases">
        <title>The complete genome of Blastobotrys (Arxula) adeninivorans LS3 - a yeast of biotechnological interest.</title>
        <authorList>
            <person name="Kunze G."/>
            <person name="Gaillardin C."/>
            <person name="Czernicka M."/>
            <person name="Durrens P."/>
            <person name="Martin T."/>
            <person name="Boer E."/>
            <person name="Gabaldon T."/>
            <person name="Cruz J."/>
            <person name="Talla E."/>
            <person name="Marck C."/>
            <person name="Goffeau A."/>
            <person name="Barbe V."/>
            <person name="Baret P."/>
            <person name="Baronian K."/>
            <person name="Beier S."/>
            <person name="Bleykasten C."/>
            <person name="Bode R."/>
            <person name="Casaregola S."/>
            <person name="Despons L."/>
            <person name="Fairhead C."/>
            <person name="Giersberg M."/>
            <person name="Gierski P."/>
            <person name="Hahnel U."/>
            <person name="Hartmann A."/>
            <person name="Jankowska D."/>
            <person name="Jubin C."/>
            <person name="Jung P."/>
            <person name="Lafontaine I."/>
            <person name="Leh-Louis V."/>
            <person name="Lemaire M."/>
            <person name="Marcet-Houben M."/>
            <person name="Mascher M."/>
            <person name="Morel G."/>
            <person name="Richard G.-F."/>
            <person name="Riechen J."/>
            <person name="Sacerdot C."/>
            <person name="Sarkar A."/>
            <person name="Savel G."/>
            <person name="Schacherer J."/>
            <person name="Sherman D."/>
            <person name="Straub M.-L."/>
            <person name="Stein N."/>
            <person name="Thierry A."/>
            <person name="Trautwein-Schult A."/>
            <person name="Westhof E."/>
            <person name="Worch S."/>
            <person name="Dujon B."/>
            <person name="Souciet J.-L."/>
            <person name="Wincker P."/>
            <person name="Scholz U."/>
            <person name="Neuveglise N."/>
        </authorList>
    </citation>
    <scope>NUCLEOTIDE SEQUENCE</scope>
    <source>
        <strain evidence="4">LS3</strain>
    </source>
</reference>
<protein>
    <submittedName>
        <fullName evidence="4">ARAD1D25102p</fullName>
    </submittedName>
</protein>
<organism evidence="4">
    <name type="scientific">Blastobotrys adeninivorans</name>
    <name type="common">Yeast</name>
    <name type="synonym">Arxula adeninivorans</name>
    <dbReference type="NCBI Taxonomy" id="409370"/>
    <lineage>
        <taxon>Eukaryota</taxon>
        <taxon>Fungi</taxon>
        <taxon>Dikarya</taxon>
        <taxon>Ascomycota</taxon>
        <taxon>Saccharomycotina</taxon>
        <taxon>Dipodascomycetes</taxon>
        <taxon>Dipodascales</taxon>
        <taxon>Trichomonascaceae</taxon>
        <taxon>Blastobotrys</taxon>
    </lineage>
</organism>
<dbReference type="GO" id="GO:0006606">
    <property type="term" value="P:protein import into nucleus"/>
    <property type="evidence" value="ECO:0007669"/>
    <property type="project" value="TreeGrafter"/>
</dbReference>
<name>A0A060TA83_BLAAD</name>
<accession>A0A060TA83</accession>
<evidence type="ECO:0000259" key="3">
    <source>
        <dbReference type="Pfam" id="PF21057"/>
    </source>
</evidence>
<sequence length="206" mass="22349">MFGIICAGRPVQIVQQMAPDKYVFQIENGAKVNHMVIFVLPDMAIPPGMAASVYFQLPGKDFELLGGLSADKPSAIFKINGQSNVISAGGMADTDMMMDDNAGQNQDFTITVGVSIEPINVVAQAVEGAKQQQQQQQQQLQPAVKAAPTTANDIAALANKIVQHAYNFLSGYAGADGKVPMKVFDDWWNKFKTKLQNNPRFLDSLD</sequence>
<dbReference type="EMBL" id="HG937694">
    <property type="protein sequence ID" value="CDP38025.1"/>
    <property type="molecule type" value="Genomic_DNA"/>
</dbReference>
<evidence type="ECO:0000256" key="1">
    <source>
        <dbReference type="ARBA" id="ARBA00006623"/>
    </source>
</evidence>
<dbReference type="GO" id="GO:0061608">
    <property type="term" value="F:nuclear import signal receptor activity"/>
    <property type="evidence" value="ECO:0007669"/>
    <property type="project" value="TreeGrafter"/>
</dbReference>
<dbReference type="PANTHER" id="PTHR12925:SF0">
    <property type="entry name" value="PROTEIN HIKESHI"/>
    <property type="match status" value="1"/>
</dbReference>
<dbReference type="Pfam" id="PF21057">
    <property type="entry name" value="Hikeshi-like_C"/>
    <property type="match status" value="1"/>
</dbReference>
<dbReference type="InterPro" id="IPR048364">
    <property type="entry name" value="Hikeshi-like_C"/>
</dbReference>
<comment type="similarity">
    <text evidence="1">Belongs to the OPI10 family.</text>
</comment>
<reference evidence="4" key="1">
    <citation type="submission" date="2014-02" db="EMBL/GenBank/DDBJ databases">
        <authorList>
            <person name="Genoscope - CEA"/>
        </authorList>
    </citation>
    <scope>NUCLEOTIDE SEQUENCE</scope>
    <source>
        <strain evidence="4">LS3</strain>
    </source>
</reference>
<dbReference type="GO" id="GO:0005829">
    <property type="term" value="C:cytosol"/>
    <property type="evidence" value="ECO:0007669"/>
    <property type="project" value="TreeGrafter"/>
</dbReference>
<dbReference type="PANTHER" id="PTHR12925">
    <property type="entry name" value="HIKESHI FAMILY MEMBER"/>
    <property type="match status" value="1"/>
</dbReference>
<gene>
    <name evidence="4" type="ORF">GNLVRS02_ARAD1D25102g</name>
</gene>
<dbReference type="PhylomeDB" id="A0A060TA83"/>
<feature type="domain" description="Hikeshi-like C-terminal" evidence="3">
    <location>
        <begin position="153"/>
        <end position="203"/>
    </location>
</feature>
<dbReference type="GO" id="GO:0005634">
    <property type="term" value="C:nucleus"/>
    <property type="evidence" value="ECO:0007669"/>
    <property type="project" value="TreeGrafter"/>
</dbReference>
<dbReference type="InterPro" id="IPR031318">
    <property type="entry name" value="OPI10"/>
</dbReference>
<dbReference type="AlphaFoldDB" id="A0A060TA83"/>
<dbReference type="InterPro" id="IPR008493">
    <property type="entry name" value="Hikeshi-like_N"/>
</dbReference>
<dbReference type="Pfam" id="PF05603">
    <property type="entry name" value="Hikeshi-like_N"/>
    <property type="match status" value="1"/>
</dbReference>
<feature type="domain" description="Hikeshi-like N-terminal" evidence="2">
    <location>
        <begin position="5"/>
        <end position="132"/>
    </location>
</feature>
<evidence type="ECO:0000313" key="4">
    <source>
        <dbReference type="EMBL" id="CDP38025.1"/>
    </source>
</evidence>